<accession>A0A392WBJ1</accession>
<proteinExistence type="predicted"/>
<evidence type="ECO:0000313" key="1">
    <source>
        <dbReference type="EMBL" id="MCI97984.1"/>
    </source>
</evidence>
<feature type="non-terminal residue" evidence="1">
    <location>
        <position position="1"/>
    </location>
</feature>
<keyword evidence="2" id="KW-1185">Reference proteome</keyword>
<evidence type="ECO:0000313" key="2">
    <source>
        <dbReference type="Proteomes" id="UP000265520"/>
    </source>
</evidence>
<name>A0A392WBJ1_9FABA</name>
<reference evidence="1 2" key="1">
    <citation type="journal article" date="2018" name="Front. Plant Sci.">
        <title>Red Clover (Trifolium pratense) and Zigzag Clover (T. medium) - A Picture of Genomic Similarities and Differences.</title>
        <authorList>
            <person name="Dluhosova J."/>
            <person name="Istvanek J."/>
            <person name="Nedelnik J."/>
            <person name="Repkova J."/>
        </authorList>
    </citation>
    <scope>NUCLEOTIDE SEQUENCE [LARGE SCALE GENOMIC DNA]</scope>
    <source>
        <strain evidence="2">cv. 10/8</strain>
        <tissue evidence="1">Leaf</tissue>
    </source>
</reference>
<comment type="caution">
    <text evidence="1">The sequence shown here is derived from an EMBL/GenBank/DDBJ whole genome shotgun (WGS) entry which is preliminary data.</text>
</comment>
<dbReference type="EMBL" id="LXQA011460493">
    <property type="protein sequence ID" value="MCI97984.1"/>
    <property type="molecule type" value="Genomic_DNA"/>
</dbReference>
<protein>
    <submittedName>
        <fullName evidence="1">Uncharacterized protein</fullName>
    </submittedName>
</protein>
<sequence>TERPSPKPPDMEVSAATT</sequence>
<dbReference type="AlphaFoldDB" id="A0A392WBJ1"/>
<dbReference type="Proteomes" id="UP000265520">
    <property type="component" value="Unassembled WGS sequence"/>
</dbReference>
<organism evidence="1 2">
    <name type="scientific">Trifolium medium</name>
    <dbReference type="NCBI Taxonomy" id="97028"/>
    <lineage>
        <taxon>Eukaryota</taxon>
        <taxon>Viridiplantae</taxon>
        <taxon>Streptophyta</taxon>
        <taxon>Embryophyta</taxon>
        <taxon>Tracheophyta</taxon>
        <taxon>Spermatophyta</taxon>
        <taxon>Magnoliopsida</taxon>
        <taxon>eudicotyledons</taxon>
        <taxon>Gunneridae</taxon>
        <taxon>Pentapetalae</taxon>
        <taxon>rosids</taxon>
        <taxon>fabids</taxon>
        <taxon>Fabales</taxon>
        <taxon>Fabaceae</taxon>
        <taxon>Papilionoideae</taxon>
        <taxon>50 kb inversion clade</taxon>
        <taxon>NPAAA clade</taxon>
        <taxon>Hologalegina</taxon>
        <taxon>IRL clade</taxon>
        <taxon>Trifolieae</taxon>
        <taxon>Trifolium</taxon>
    </lineage>
</organism>